<reference evidence="7 8" key="1">
    <citation type="submission" date="2019-02" db="EMBL/GenBank/DDBJ databases">
        <title>Genome sequencing of the rare red list fungi Bondarzewia mesenterica.</title>
        <authorList>
            <person name="Buettner E."/>
            <person name="Kellner H."/>
        </authorList>
    </citation>
    <scope>NUCLEOTIDE SEQUENCE [LARGE SCALE GENOMIC DNA]</scope>
    <source>
        <strain evidence="7 8">DSM 108281</strain>
    </source>
</reference>
<feature type="region of interest" description="Disordered" evidence="5">
    <location>
        <begin position="46"/>
        <end position="67"/>
    </location>
</feature>
<proteinExistence type="inferred from homology"/>
<dbReference type="InterPro" id="IPR007852">
    <property type="entry name" value="Cdc73/Parafibromin"/>
</dbReference>
<dbReference type="Pfam" id="PF07047">
    <property type="entry name" value="OPA3"/>
    <property type="match status" value="1"/>
</dbReference>
<dbReference type="PANTHER" id="PTHR12466:SF8">
    <property type="entry name" value="PARAFIBROMIN"/>
    <property type="match status" value="1"/>
</dbReference>
<dbReference type="PANTHER" id="PTHR12466">
    <property type="entry name" value="CDC73 DOMAIN PROTEIN"/>
    <property type="match status" value="1"/>
</dbReference>
<dbReference type="Proteomes" id="UP000310158">
    <property type="component" value="Unassembled WGS sequence"/>
</dbReference>
<feature type="domain" description="Cell division control protein 73 C-terminal" evidence="6">
    <location>
        <begin position="262"/>
        <end position="420"/>
    </location>
</feature>
<keyword evidence="3" id="KW-0804">Transcription</keyword>
<evidence type="ECO:0000256" key="1">
    <source>
        <dbReference type="ARBA" id="ARBA00004123"/>
    </source>
</evidence>
<dbReference type="GO" id="GO:0016593">
    <property type="term" value="C:Cdc73/Paf1 complex"/>
    <property type="evidence" value="ECO:0007669"/>
    <property type="project" value="InterPro"/>
</dbReference>
<protein>
    <recommendedName>
        <fullName evidence="6">Cell division control protein 73 C-terminal domain-containing protein</fullName>
    </recommendedName>
</protein>
<dbReference type="GO" id="GO:0006368">
    <property type="term" value="P:transcription elongation by RNA polymerase II"/>
    <property type="evidence" value="ECO:0007669"/>
    <property type="project" value="InterPro"/>
</dbReference>
<evidence type="ECO:0000313" key="7">
    <source>
        <dbReference type="EMBL" id="THH21489.1"/>
    </source>
</evidence>
<dbReference type="GO" id="GO:0000993">
    <property type="term" value="F:RNA polymerase II complex binding"/>
    <property type="evidence" value="ECO:0007669"/>
    <property type="project" value="TreeGrafter"/>
</dbReference>
<dbReference type="Gene3D" id="3.40.50.11990">
    <property type="entry name" value="RNA polymerase II accessory factor, Cdc73 C-terminal domain"/>
    <property type="match status" value="1"/>
</dbReference>
<dbReference type="Pfam" id="PF05179">
    <property type="entry name" value="CDC73_C"/>
    <property type="match status" value="1"/>
</dbReference>
<dbReference type="OrthoDB" id="2186602at2759"/>
<sequence length="686" mass="76300">MSSQDALSALRNAVKSKYQIKGVDSDNVPSPTLLLATHLQLSDTLTLPKSTPTRLRRPGSTESDPSVHPDTFFSLEAVYLAWLSRDATGAEYMRQARDSGLAVGFVSVTERKNVVEWLEGKVSHLDNVVPAITESTTPPGTPPPAAYFRTHGRTDAFSSFPQSSSSSHAHHAGHGDMFSPSKRRYVPDVQDLEVVKKIRQNEVELRDRNTVLRGIKPNNFTSIKNVYEAKLKSLKDSKKTGKAPAVAAPSPDAKILARKQKNFYPIIMISSSPTALVTMHNVKRFLEDATCACARSSRGQHAPRGPDPDLPAPHDNRPSGRETTTSQRYYVVDSVDALNKFGADAWDRVVCVMTTGQAWQFRPYKWKEPLSLFHHGTDMRTHCVCAVKGVYVSWTIDPPNSKIKDWNVTEIKVSQMRYDRHRPDLFNSSARPADRPAPPACRQGHRRALLEDAGYVDDAQQTVPDEELKTRAASARIGAPDMATVKIGTLLIRTLAKPISAQIKAQAKEHERFRNICVSLAQTMYRYEVRLRTNLLGEPAKHVRPLSETRAIENGANFLAEGFLFTVAAGLILTETWRASRSSSKRRDDVDERIEDVSNRVQKLSAWAEESETRLRDEIQKNEELTRILDRVVEIGLRGGWAELEDTPLRIPRPLRSLPPPPSSSQSPSDSSSSNSRPPSSSDPSP</sequence>
<dbReference type="AlphaFoldDB" id="A0A4S4M8D4"/>
<evidence type="ECO:0000256" key="5">
    <source>
        <dbReference type="SAM" id="MobiDB-lite"/>
    </source>
</evidence>
<accession>A0A4S4M8D4</accession>
<comment type="caution">
    <text evidence="7">The sequence shown here is derived from an EMBL/GenBank/DDBJ whole genome shotgun (WGS) entry which is preliminary data.</text>
</comment>
<keyword evidence="8" id="KW-1185">Reference proteome</keyword>
<organism evidence="7 8">
    <name type="scientific">Bondarzewia mesenterica</name>
    <dbReference type="NCBI Taxonomy" id="1095465"/>
    <lineage>
        <taxon>Eukaryota</taxon>
        <taxon>Fungi</taxon>
        <taxon>Dikarya</taxon>
        <taxon>Basidiomycota</taxon>
        <taxon>Agaricomycotina</taxon>
        <taxon>Agaricomycetes</taxon>
        <taxon>Russulales</taxon>
        <taxon>Bondarzewiaceae</taxon>
        <taxon>Bondarzewia</taxon>
    </lineage>
</organism>
<dbReference type="EMBL" id="SGPL01000002">
    <property type="protein sequence ID" value="THH21489.1"/>
    <property type="molecule type" value="Genomic_DNA"/>
</dbReference>
<dbReference type="GO" id="GO:0032968">
    <property type="term" value="P:positive regulation of transcription elongation by RNA polymerase II"/>
    <property type="evidence" value="ECO:0007669"/>
    <property type="project" value="TreeGrafter"/>
</dbReference>
<comment type="similarity">
    <text evidence="2">Belongs to the CDC73 family.</text>
</comment>
<feature type="region of interest" description="Disordered" evidence="5">
    <location>
        <begin position="646"/>
        <end position="686"/>
    </location>
</feature>
<keyword evidence="4" id="KW-0539">Nucleus</keyword>
<gene>
    <name evidence="7" type="ORF">EW146_g112</name>
</gene>
<dbReference type="InterPro" id="IPR010754">
    <property type="entry name" value="OPA3-like"/>
</dbReference>
<feature type="compositionally biased region" description="Low complexity" evidence="5">
    <location>
        <begin position="664"/>
        <end position="686"/>
    </location>
</feature>
<dbReference type="InterPro" id="IPR031336">
    <property type="entry name" value="CDC73_C"/>
</dbReference>
<evidence type="ECO:0000256" key="4">
    <source>
        <dbReference type="ARBA" id="ARBA00023242"/>
    </source>
</evidence>
<feature type="region of interest" description="Disordered" evidence="5">
    <location>
        <begin position="296"/>
        <end position="326"/>
    </location>
</feature>
<name>A0A4S4M8D4_9AGAM</name>
<feature type="compositionally biased region" description="Basic and acidic residues" evidence="5">
    <location>
        <begin position="304"/>
        <end position="320"/>
    </location>
</feature>
<evidence type="ECO:0000259" key="6">
    <source>
        <dbReference type="Pfam" id="PF05179"/>
    </source>
</evidence>
<evidence type="ECO:0000313" key="8">
    <source>
        <dbReference type="Proteomes" id="UP000310158"/>
    </source>
</evidence>
<evidence type="ECO:0000256" key="3">
    <source>
        <dbReference type="ARBA" id="ARBA00023163"/>
    </source>
</evidence>
<dbReference type="InterPro" id="IPR038103">
    <property type="entry name" value="CDC73_C_sf"/>
</dbReference>
<feature type="region of interest" description="Disordered" evidence="5">
    <location>
        <begin position="158"/>
        <end position="182"/>
    </location>
</feature>
<comment type="subcellular location">
    <subcellularLocation>
        <location evidence="1">Nucleus</location>
    </subcellularLocation>
</comment>
<evidence type="ECO:0000256" key="2">
    <source>
        <dbReference type="ARBA" id="ARBA00010427"/>
    </source>
</evidence>